<accession>A0A4R7ECY3</accession>
<evidence type="ECO:0000313" key="1">
    <source>
        <dbReference type="EMBL" id="TDS32254.1"/>
    </source>
</evidence>
<proteinExistence type="predicted"/>
<dbReference type="Proteomes" id="UP000295758">
    <property type="component" value="Unassembled WGS sequence"/>
</dbReference>
<name>A0A4R7ECY3_9FIRM</name>
<evidence type="ECO:0000313" key="2">
    <source>
        <dbReference type="Proteomes" id="UP000295758"/>
    </source>
</evidence>
<protein>
    <submittedName>
        <fullName evidence="1">Uncharacterized protein</fullName>
    </submittedName>
</protein>
<gene>
    <name evidence="1" type="ORF">BY453_10847</name>
</gene>
<organism evidence="1 2">
    <name type="scientific">Halanaerobium congolense</name>
    <dbReference type="NCBI Taxonomy" id="54121"/>
    <lineage>
        <taxon>Bacteria</taxon>
        <taxon>Bacillati</taxon>
        <taxon>Bacillota</taxon>
        <taxon>Clostridia</taxon>
        <taxon>Halanaerobiales</taxon>
        <taxon>Halanaerobiaceae</taxon>
        <taxon>Halanaerobium</taxon>
    </lineage>
</organism>
<reference evidence="1 2" key="1">
    <citation type="submission" date="2019-03" db="EMBL/GenBank/DDBJ databases">
        <title>Deep subsurface shale carbon reservoir microbial communities from Ohio and West Virginia, USA.</title>
        <authorList>
            <person name="Wrighton K."/>
        </authorList>
    </citation>
    <scope>NUCLEOTIDE SEQUENCE [LARGE SCALE GENOMIC DNA]</scope>
    <source>
        <strain evidence="1 2">UTICA-S4D12</strain>
    </source>
</reference>
<comment type="caution">
    <text evidence="1">The sequence shown here is derived from an EMBL/GenBank/DDBJ whole genome shotgun (WGS) entry which is preliminary data.</text>
</comment>
<dbReference type="EMBL" id="SOAA01000008">
    <property type="protein sequence ID" value="TDS32254.1"/>
    <property type="molecule type" value="Genomic_DNA"/>
</dbReference>
<dbReference type="AlphaFoldDB" id="A0A4R7ECY3"/>
<sequence>MFLAQKPYQNQKEDSDMSLPQYNNKINSFNKLNIPAKFDSKISSCPAFSYLEVAKSSIDFKFLISDNISYQKAPNAIFQPADIIDFMVDASILGYSRFSHYENLREDAGYLQIKNFFGNQEGSENGYNPRYKGRPFFKEKVGIISKTDELLNLTLEEGTHHSNHEFLSFLESCIETLPET</sequence>